<comment type="caution">
    <text evidence="2">The sequence shown here is derived from an EMBL/GenBank/DDBJ whole genome shotgun (WGS) entry which is preliminary data.</text>
</comment>
<proteinExistence type="predicted"/>
<gene>
    <name evidence="2" type="ORF">C7459_116100</name>
</gene>
<evidence type="ECO:0000256" key="1">
    <source>
        <dbReference type="SAM" id="Phobius"/>
    </source>
</evidence>
<keyword evidence="1" id="KW-0472">Membrane</keyword>
<sequence>MKLFVRSGIVLVAGFILLSLYWHSPFRVQHAIQQDLSNLLESKDQVAMAQVADDATAKFLHGLPIHEEFESITDAQGANKLSTGYEYYHVGVLQDRHVDIYVQEDRDTWFRKIFPFDYVTKFQVR</sequence>
<accession>A0A316D9B2</accession>
<evidence type="ECO:0000313" key="3">
    <source>
        <dbReference type="Proteomes" id="UP000245634"/>
    </source>
</evidence>
<organism evidence="2 3">
    <name type="scientific">Tumebacillus permanentifrigoris</name>
    <dbReference type="NCBI Taxonomy" id="378543"/>
    <lineage>
        <taxon>Bacteria</taxon>
        <taxon>Bacillati</taxon>
        <taxon>Bacillota</taxon>
        <taxon>Bacilli</taxon>
        <taxon>Bacillales</taxon>
        <taxon>Alicyclobacillaceae</taxon>
        <taxon>Tumebacillus</taxon>
    </lineage>
</organism>
<keyword evidence="1" id="KW-1133">Transmembrane helix</keyword>
<protein>
    <submittedName>
        <fullName evidence="2">Uncharacterized protein</fullName>
    </submittedName>
</protein>
<keyword evidence="1" id="KW-0812">Transmembrane</keyword>
<keyword evidence="3" id="KW-1185">Reference proteome</keyword>
<reference evidence="2 3" key="1">
    <citation type="submission" date="2018-05" db="EMBL/GenBank/DDBJ databases">
        <title>Genomic Encyclopedia of Type Strains, Phase IV (KMG-IV): sequencing the most valuable type-strain genomes for metagenomic binning, comparative biology and taxonomic classification.</title>
        <authorList>
            <person name="Goeker M."/>
        </authorList>
    </citation>
    <scope>NUCLEOTIDE SEQUENCE [LARGE SCALE GENOMIC DNA]</scope>
    <source>
        <strain evidence="2 3">DSM 18773</strain>
    </source>
</reference>
<dbReference type="EMBL" id="QGGL01000016">
    <property type="protein sequence ID" value="PWK07941.1"/>
    <property type="molecule type" value="Genomic_DNA"/>
</dbReference>
<feature type="transmembrane region" description="Helical" evidence="1">
    <location>
        <begin position="7"/>
        <end position="24"/>
    </location>
</feature>
<dbReference type="AlphaFoldDB" id="A0A316D9B2"/>
<dbReference type="Proteomes" id="UP000245634">
    <property type="component" value="Unassembled WGS sequence"/>
</dbReference>
<evidence type="ECO:0000313" key="2">
    <source>
        <dbReference type="EMBL" id="PWK07941.1"/>
    </source>
</evidence>
<name>A0A316D9B2_9BACL</name>